<evidence type="ECO:0000256" key="1">
    <source>
        <dbReference type="ARBA" id="ARBA00004123"/>
    </source>
</evidence>
<dbReference type="Pfam" id="PF11951">
    <property type="entry name" value="Fungal_trans_2"/>
    <property type="match status" value="1"/>
</dbReference>
<evidence type="ECO:0000256" key="3">
    <source>
        <dbReference type="SAM" id="MobiDB-lite"/>
    </source>
</evidence>
<sequence length="711" mass="79003">MLGSDPASASLPLENARPSTSGSGRVKHARSLAPKPPDGEVNHAQRGSNRRQSKSRNGCLTCKAKRMKCDETKPSCQQCVRRRVVCGGYQKDLRWKPFGKPKDEKRRDTVINTSDKEGDSLTWPPCGVHGESSNELVNNDDMDDSPSFGDSTTLGFGSSLYSNIQPIEDPEDPDFWSLLFNMNEAPEISNFLPPSIDPDMAREQLNQFYSDQDSTTLWMDAVADANIQTFDLSSSHLLLPDSEEDSPLFPLPQPQRATQETISSLFEKKTSNILSIRDDPSNNPWRTLIWPLAKDSPALYHAIAAMTCLHLSKSHIGFHTQGLEHISCSMQALASSVDDSNSRLDTTIAAMLALAFAHSWDYQKTSTGIDHIQGAKILVQQIISAQNWSGWSPKDMTRLRFLTHTCIYMDVIARLTTLNYDPSGNSNFIAACNTLNLGTEEHQLDPLMGYASTLFPLIGRVADLVGCVRRRQALRNSPAIISQGIELKKAVEEWVPLANLGTPENATYTMVDAIQTAEAYRWATLLLLRQAVPELPSLYSWWELAQKVLVFLATIPLTSRTRIVQIFPLVVAGCEATEQEDRDWVQERWGIMAQCMITGIVDRCLKVTKEVWKRRDENIPSCNACRMSRESSSSLDAGMRCDPLTAESNSHVCPCATGAHSISGFPNFPDSAAFKKGAEALTRAGHMGYTVKGKMHWLGVMKEWDWEVMLG</sequence>
<dbReference type="InterPro" id="IPR036864">
    <property type="entry name" value="Zn2-C6_fun-type_DNA-bd_sf"/>
</dbReference>
<dbReference type="Pfam" id="PF00172">
    <property type="entry name" value="Zn_clus"/>
    <property type="match status" value="1"/>
</dbReference>
<dbReference type="SUPFAM" id="SSF57701">
    <property type="entry name" value="Zn2/Cys6 DNA-binding domain"/>
    <property type="match status" value="1"/>
</dbReference>
<organism evidence="5 6">
    <name type="scientific">Lophiostoma macrostomum CBS 122681</name>
    <dbReference type="NCBI Taxonomy" id="1314788"/>
    <lineage>
        <taxon>Eukaryota</taxon>
        <taxon>Fungi</taxon>
        <taxon>Dikarya</taxon>
        <taxon>Ascomycota</taxon>
        <taxon>Pezizomycotina</taxon>
        <taxon>Dothideomycetes</taxon>
        <taxon>Pleosporomycetidae</taxon>
        <taxon>Pleosporales</taxon>
        <taxon>Lophiostomataceae</taxon>
        <taxon>Lophiostoma</taxon>
    </lineage>
</organism>
<feature type="domain" description="Zn(2)-C6 fungal-type" evidence="4">
    <location>
        <begin position="58"/>
        <end position="86"/>
    </location>
</feature>
<dbReference type="OrthoDB" id="3886144at2759"/>
<dbReference type="GO" id="GO:0000981">
    <property type="term" value="F:DNA-binding transcription factor activity, RNA polymerase II-specific"/>
    <property type="evidence" value="ECO:0007669"/>
    <property type="project" value="InterPro"/>
</dbReference>
<reference evidence="5" key="1">
    <citation type="journal article" date="2020" name="Stud. Mycol.">
        <title>101 Dothideomycetes genomes: a test case for predicting lifestyles and emergence of pathogens.</title>
        <authorList>
            <person name="Haridas S."/>
            <person name="Albert R."/>
            <person name="Binder M."/>
            <person name="Bloem J."/>
            <person name="Labutti K."/>
            <person name="Salamov A."/>
            <person name="Andreopoulos B."/>
            <person name="Baker S."/>
            <person name="Barry K."/>
            <person name="Bills G."/>
            <person name="Bluhm B."/>
            <person name="Cannon C."/>
            <person name="Castanera R."/>
            <person name="Culley D."/>
            <person name="Daum C."/>
            <person name="Ezra D."/>
            <person name="Gonzalez J."/>
            <person name="Henrissat B."/>
            <person name="Kuo A."/>
            <person name="Liang C."/>
            <person name="Lipzen A."/>
            <person name="Lutzoni F."/>
            <person name="Magnuson J."/>
            <person name="Mondo S."/>
            <person name="Nolan M."/>
            <person name="Ohm R."/>
            <person name="Pangilinan J."/>
            <person name="Park H.-J."/>
            <person name="Ramirez L."/>
            <person name="Alfaro M."/>
            <person name="Sun H."/>
            <person name="Tritt A."/>
            <person name="Yoshinaga Y."/>
            <person name="Zwiers L.-H."/>
            <person name="Turgeon B."/>
            <person name="Goodwin S."/>
            <person name="Spatafora J."/>
            <person name="Crous P."/>
            <person name="Grigoriev I."/>
        </authorList>
    </citation>
    <scope>NUCLEOTIDE SEQUENCE</scope>
    <source>
        <strain evidence="5">CBS 122681</strain>
    </source>
</reference>
<dbReference type="GO" id="GO:0000976">
    <property type="term" value="F:transcription cis-regulatory region binding"/>
    <property type="evidence" value="ECO:0007669"/>
    <property type="project" value="TreeGrafter"/>
</dbReference>
<protein>
    <recommendedName>
        <fullName evidence="4">Zn(2)-C6 fungal-type domain-containing protein</fullName>
    </recommendedName>
</protein>
<dbReference type="PANTHER" id="PTHR37534:SF47">
    <property type="entry name" value="ZN(2)-C6 FUNGAL-TYPE DOMAIN-CONTAINING PROTEIN"/>
    <property type="match status" value="1"/>
</dbReference>
<evidence type="ECO:0000259" key="4">
    <source>
        <dbReference type="PROSITE" id="PS50048"/>
    </source>
</evidence>
<dbReference type="GO" id="GO:0008270">
    <property type="term" value="F:zinc ion binding"/>
    <property type="evidence" value="ECO:0007669"/>
    <property type="project" value="InterPro"/>
</dbReference>
<proteinExistence type="predicted"/>
<dbReference type="Gene3D" id="4.10.240.10">
    <property type="entry name" value="Zn(2)-C6 fungal-type DNA-binding domain"/>
    <property type="match status" value="1"/>
</dbReference>
<dbReference type="InterPro" id="IPR001138">
    <property type="entry name" value="Zn2Cys6_DnaBD"/>
</dbReference>
<dbReference type="SMART" id="SM00066">
    <property type="entry name" value="GAL4"/>
    <property type="match status" value="1"/>
</dbReference>
<feature type="region of interest" description="Disordered" evidence="3">
    <location>
        <begin position="1"/>
        <end position="57"/>
    </location>
</feature>
<dbReference type="Proteomes" id="UP000799324">
    <property type="component" value="Unassembled WGS sequence"/>
</dbReference>
<name>A0A6A6T0Y9_9PLEO</name>
<dbReference type="CDD" id="cd00067">
    <property type="entry name" value="GAL4"/>
    <property type="match status" value="1"/>
</dbReference>
<dbReference type="AlphaFoldDB" id="A0A6A6T0Y9"/>
<comment type="subcellular location">
    <subcellularLocation>
        <location evidence="1">Nucleus</location>
    </subcellularLocation>
</comment>
<evidence type="ECO:0000256" key="2">
    <source>
        <dbReference type="ARBA" id="ARBA00023242"/>
    </source>
</evidence>
<dbReference type="GO" id="GO:0045944">
    <property type="term" value="P:positive regulation of transcription by RNA polymerase II"/>
    <property type="evidence" value="ECO:0007669"/>
    <property type="project" value="TreeGrafter"/>
</dbReference>
<dbReference type="EMBL" id="MU004381">
    <property type="protein sequence ID" value="KAF2653430.1"/>
    <property type="molecule type" value="Genomic_DNA"/>
</dbReference>
<dbReference type="PANTHER" id="PTHR37534">
    <property type="entry name" value="TRANSCRIPTIONAL ACTIVATOR PROTEIN UGA3"/>
    <property type="match status" value="1"/>
</dbReference>
<dbReference type="InterPro" id="IPR021858">
    <property type="entry name" value="Fun_TF"/>
</dbReference>
<keyword evidence="2" id="KW-0539">Nucleus</keyword>
<accession>A0A6A6T0Y9</accession>
<evidence type="ECO:0000313" key="6">
    <source>
        <dbReference type="Proteomes" id="UP000799324"/>
    </source>
</evidence>
<dbReference type="GO" id="GO:0005634">
    <property type="term" value="C:nucleus"/>
    <property type="evidence" value="ECO:0007669"/>
    <property type="project" value="UniProtKB-SubCell"/>
</dbReference>
<dbReference type="PROSITE" id="PS00463">
    <property type="entry name" value="ZN2_CY6_FUNGAL_1"/>
    <property type="match status" value="1"/>
</dbReference>
<keyword evidence="6" id="KW-1185">Reference proteome</keyword>
<gene>
    <name evidence="5" type="ORF">K491DRAFT_515839</name>
</gene>
<evidence type="ECO:0000313" key="5">
    <source>
        <dbReference type="EMBL" id="KAF2653430.1"/>
    </source>
</evidence>
<dbReference type="PROSITE" id="PS50048">
    <property type="entry name" value="ZN2_CY6_FUNGAL_2"/>
    <property type="match status" value="1"/>
</dbReference>